<reference evidence="1 2" key="1">
    <citation type="journal article" date="2015" name="Proc. Natl. Acad. Sci. U.S.A.">
        <title>The resurrection genome of Boea hygrometrica: A blueprint for survival of dehydration.</title>
        <authorList>
            <person name="Xiao L."/>
            <person name="Yang G."/>
            <person name="Zhang L."/>
            <person name="Yang X."/>
            <person name="Zhao S."/>
            <person name="Ji Z."/>
            <person name="Zhou Q."/>
            <person name="Hu M."/>
            <person name="Wang Y."/>
            <person name="Chen M."/>
            <person name="Xu Y."/>
            <person name="Jin H."/>
            <person name="Xiao X."/>
            <person name="Hu G."/>
            <person name="Bao F."/>
            <person name="Hu Y."/>
            <person name="Wan P."/>
            <person name="Li L."/>
            <person name="Deng X."/>
            <person name="Kuang T."/>
            <person name="Xiang C."/>
            <person name="Zhu J.K."/>
            <person name="Oliver M.J."/>
            <person name="He Y."/>
        </authorList>
    </citation>
    <scope>NUCLEOTIDE SEQUENCE [LARGE SCALE GENOMIC DNA]</scope>
    <source>
        <strain evidence="2">cv. XS01</strain>
    </source>
</reference>
<protein>
    <submittedName>
        <fullName evidence="1">TMV resistance protein N-like</fullName>
    </submittedName>
</protein>
<organism evidence="1 2">
    <name type="scientific">Dorcoceras hygrometricum</name>
    <dbReference type="NCBI Taxonomy" id="472368"/>
    <lineage>
        <taxon>Eukaryota</taxon>
        <taxon>Viridiplantae</taxon>
        <taxon>Streptophyta</taxon>
        <taxon>Embryophyta</taxon>
        <taxon>Tracheophyta</taxon>
        <taxon>Spermatophyta</taxon>
        <taxon>Magnoliopsida</taxon>
        <taxon>eudicotyledons</taxon>
        <taxon>Gunneridae</taxon>
        <taxon>Pentapetalae</taxon>
        <taxon>asterids</taxon>
        <taxon>lamiids</taxon>
        <taxon>Lamiales</taxon>
        <taxon>Gesneriaceae</taxon>
        <taxon>Didymocarpoideae</taxon>
        <taxon>Trichosporeae</taxon>
        <taxon>Loxocarpinae</taxon>
        <taxon>Dorcoceras</taxon>
    </lineage>
</organism>
<gene>
    <name evidence="1" type="ORF">F511_29530</name>
</gene>
<evidence type="ECO:0000313" key="1">
    <source>
        <dbReference type="EMBL" id="KZV42660.1"/>
    </source>
</evidence>
<accession>A0A2Z7CDB8</accession>
<dbReference type="EMBL" id="KQ998978">
    <property type="protein sequence ID" value="KZV42660.1"/>
    <property type="molecule type" value="Genomic_DNA"/>
</dbReference>
<sequence>MQMLCMRSRLQPNTGSQRIPRIAQQLESEQKTVATMCVSIRELPTRLSTRYEVHKQRSTCCCPTHEMWELPTPLTVANSPSREMRDGSYPCASTSTLARSNQQAGYGYKRSGTTCNRCVYAVQHNAAGTNLWFVSAFLSNDQMLGGTTSFWEFSSCIVDWFCRWSCSCRCQLIQQMVCDDTTSWCKSNDDQLEGKSNVNQQLVATAHPVESFYEPAVAMNPVASFAYQVAVLEVSAVASIQRSRWKESMAEIKSCKLPHFKGTRFVLFWEIVQFTEEVCTEMERRQFGLNKRRTDLDSLSNGYIQTEAIYAKATPLKKVDECEKKTRRES</sequence>
<dbReference type="AlphaFoldDB" id="A0A2Z7CDB8"/>
<evidence type="ECO:0000313" key="2">
    <source>
        <dbReference type="Proteomes" id="UP000250235"/>
    </source>
</evidence>
<name>A0A2Z7CDB8_9LAMI</name>
<dbReference type="Proteomes" id="UP000250235">
    <property type="component" value="Unassembled WGS sequence"/>
</dbReference>
<proteinExistence type="predicted"/>
<keyword evidence="2" id="KW-1185">Reference proteome</keyword>